<reference evidence="2" key="2">
    <citation type="submission" date="2021-04" db="EMBL/GenBank/DDBJ databases">
        <authorList>
            <person name="Gilroy R."/>
        </authorList>
    </citation>
    <scope>NUCLEOTIDE SEQUENCE</scope>
    <source>
        <strain evidence="2">ChiSxjej3B15-24422</strain>
    </source>
</reference>
<feature type="transmembrane region" description="Helical" evidence="1">
    <location>
        <begin position="230"/>
        <end position="253"/>
    </location>
</feature>
<keyword evidence="1" id="KW-0812">Transmembrane</keyword>
<feature type="transmembrane region" description="Helical" evidence="1">
    <location>
        <begin position="308"/>
        <end position="328"/>
    </location>
</feature>
<name>A0A9D1YNV0_9FIRM</name>
<dbReference type="EMBL" id="DXDD01000047">
    <property type="protein sequence ID" value="HIY59794.1"/>
    <property type="molecule type" value="Genomic_DNA"/>
</dbReference>
<dbReference type="Proteomes" id="UP000824007">
    <property type="component" value="Unassembled WGS sequence"/>
</dbReference>
<dbReference type="AlphaFoldDB" id="A0A9D1YNV0"/>
<keyword evidence="1" id="KW-1133">Transmembrane helix</keyword>
<feature type="transmembrane region" description="Helical" evidence="1">
    <location>
        <begin position="348"/>
        <end position="367"/>
    </location>
</feature>
<proteinExistence type="predicted"/>
<reference evidence="2" key="1">
    <citation type="journal article" date="2021" name="PeerJ">
        <title>Extensive microbial diversity within the chicken gut microbiome revealed by metagenomics and culture.</title>
        <authorList>
            <person name="Gilroy R."/>
            <person name="Ravi A."/>
            <person name="Getino M."/>
            <person name="Pursley I."/>
            <person name="Horton D.L."/>
            <person name="Alikhan N.F."/>
            <person name="Baker D."/>
            <person name="Gharbi K."/>
            <person name="Hall N."/>
            <person name="Watson M."/>
            <person name="Adriaenssens E.M."/>
            <person name="Foster-Nyarko E."/>
            <person name="Jarju S."/>
            <person name="Secka A."/>
            <person name="Antonio M."/>
            <person name="Oren A."/>
            <person name="Chaudhuri R.R."/>
            <person name="La Ragione R."/>
            <person name="Hildebrand F."/>
            <person name="Pallen M.J."/>
        </authorList>
    </citation>
    <scope>NUCLEOTIDE SEQUENCE</scope>
    <source>
        <strain evidence="2">ChiSxjej3B15-24422</strain>
    </source>
</reference>
<accession>A0A9D1YNV0</accession>
<feature type="transmembrane region" description="Helical" evidence="1">
    <location>
        <begin position="273"/>
        <end position="296"/>
    </location>
</feature>
<comment type="caution">
    <text evidence="2">The sequence shown here is derived from an EMBL/GenBank/DDBJ whole genome shotgun (WGS) entry which is preliminary data.</text>
</comment>
<feature type="transmembrane region" description="Helical" evidence="1">
    <location>
        <begin position="97"/>
        <end position="121"/>
    </location>
</feature>
<feature type="transmembrane region" description="Helical" evidence="1">
    <location>
        <begin position="388"/>
        <end position="407"/>
    </location>
</feature>
<evidence type="ECO:0000313" key="3">
    <source>
        <dbReference type="Proteomes" id="UP000824007"/>
    </source>
</evidence>
<feature type="transmembrane region" description="Helical" evidence="1">
    <location>
        <begin position="12"/>
        <end position="36"/>
    </location>
</feature>
<protein>
    <submittedName>
        <fullName evidence="2">Uncharacterized protein</fullName>
    </submittedName>
</protein>
<keyword evidence="1" id="KW-0472">Membrane</keyword>
<evidence type="ECO:0000313" key="2">
    <source>
        <dbReference type="EMBL" id="HIY59794.1"/>
    </source>
</evidence>
<feature type="transmembrane region" description="Helical" evidence="1">
    <location>
        <begin position="157"/>
        <end position="175"/>
    </location>
</feature>
<feature type="transmembrane region" description="Helical" evidence="1">
    <location>
        <begin position="184"/>
        <end position="200"/>
    </location>
</feature>
<evidence type="ECO:0000256" key="1">
    <source>
        <dbReference type="SAM" id="Phobius"/>
    </source>
</evidence>
<sequence length="489" mass="55041">MSAFKKILSLKWIAVCAVIVYAVSLIPIFAASVYAFPQADDWSYSWRTHLAWVDTHSLLEVLKGAAAAVAEAYMNWQGTFSSIFLMSLQPGIWGERFYAAVPFLMCGLITFATLFFLFYVLKGTDRSCQIIFSMAVLWLTVQEIGCKPAAFYWYNGAVHYIVPYCFFLILAVLILKNLQKEKPGRISFLFSLLLAVMIGGGNLVTALLTFVCLGGGLLFLIVIKRRKRLWCVAAPLVVNAAAFGVNILAPGNWLRQDVAGEPSNPVVSVFRSFYYGFFYIGEWTDETVLLMILLLIPIMIRMARQLHFRFPLPGAVAFFSFCLLSSMFTPMDYAVHTVNIGRVQNIIFAMYILLLMLNLLYFTGWYVKNVREREAAPAEDGFSGKEGVCFYGLLAVLAFNILLTAAAEPQRFTAVLAVKELSDGTAEEFGTAAWDNIQVLKEEGKEAEIREVPKDSLLLTSWDDIDQWHFGAKMYFRKDKVTVLESKDR</sequence>
<organism evidence="2 3">
    <name type="scientific">Candidatus Eisenbergiella pullistercoris</name>
    <dbReference type="NCBI Taxonomy" id="2838555"/>
    <lineage>
        <taxon>Bacteria</taxon>
        <taxon>Bacillati</taxon>
        <taxon>Bacillota</taxon>
        <taxon>Clostridia</taxon>
        <taxon>Lachnospirales</taxon>
        <taxon>Lachnospiraceae</taxon>
        <taxon>Eisenbergiella</taxon>
    </lineage>
</organism>
<gene>
    <name evidence="2" type="ORF">H9831_03800</name>
</gene>